<dbReference type="GO" id="GO:0006612">
    <property type="term" value="P:protein targeting to membrane"/>
    <property type="evidence" value="ECO:0007669"/>
    <property type="project" value="TreeGrafter"/>
</dbReference>
<evidence type="ECO:0000256" key="5">
    <source>
        <dbReference type="ARBA" id="ARBA00023136"/>
    </source>
</evidence>
<name>A0AA39L5U6_SARSR</name>
<feature type="transmembrane region" description="Helical" evidence="10">
    <location>
        <begin position="200"/>
        <end position="223"/>
    </location>
</feature>
<keyword evidence="5 10" id="KW-0472">Membrane</keyword>
<keyword evidence="3 10" id="KW-0812">Transmembrane</keyword>
<evidence type="ECO:0000256" key="10">
    <source>
        <dbReference type="RuleBase" id="RU079119"/>
    </source>
</evidence>
<keyword evidence="13" id="KW-1185">Reference proteome</keyword>
<evidence type="ECO:0000256" key="3">
    <source>
        <dbReference type="ARBA" id="ARBA00022692"/>
    </source>
</evidence>
<evidence type="ECO:0000256" key="9">
    <source>
        <dbReference type="ARBA" id="ARBA00048048"/>
    </source>
</evidence>
<dbReference type="EMBL" id="JAPDFR010000007">
    <property type="protein sequence ID" value="KAK0385232.1"/>
    <property type="molecule type" value="Genomic_DNA"/>
</dbReference>
<feature type="domain" description="Palmitoyltransferase DHHC" evidence="11">
    <location>
        <begin position="157"/>
        <end position="300"/>
    </location>
</feature>
<dbReference type="EC" id="2.3.1.225" evidence="10"/>
<dbReference type="PROSITE" id="PS50216">
    <property type="entry name" value="DHHC"/>
    <property type="match status" value="1"/>
</dbReference>
<dbReference type="Pfam" id="PF01529">
    <property type="entry name" value="DHHC"/>
    <property type="match status" value="1"/>
</dbReference>
<comment type="domain">
    <text evidence="10">The DHHC domain is required for palmitoyltransferase activity.</text>
</comment>
<proteinExistence type="inferred from homology"/>
<comment type="catalytic activity">
    <reaction evidence="9 10">
        <text>L-cysteinyl-[protein] + hexadecanoyl-CoA = S-hexadecanoyl-L-cysteinyl-[protein] + CoA</text>
        <dbReference type="Rhea" id="RHEA:36683"/>
        <dbReference type="Rhea" id="RHEA-COMP:10131"/>
        <dbReference type="Rhea" id="RHEA-COMP:11032"/>
        <dbReference type="ChEBI" id="CHEBI:29950"/>
        <dbReference type="ChEBI" id="CHEBI:57287"/>
        <dbReference type="ChEBI" id="CHEBI:57379"/>
        <dbReference type="ChEBI" id="CHEBI:74151"/>
        <dbReference type="EC" id="2.3.1.225"/>
    </reaction>
</comment>
<dbReference type="AlphaFoldDB" id="A0AA39L5U6"/>
<dbReference type="GO" id="GO:0005783">
    <property type="term" value="C:endoplasmic reticulum"/>
    <property type="evidence" value="ECO:0007669"/>
    <property type="project" value="TreeGrafter"/>
</dbReference>
<feature type="transmembrane region" description="Helical" evidence="10">
    <location>
        <begin position="80"/>
        <end position="100"/>
    </location>
</feature>
<dbReference type="GO" id="GO:0016020">
    <property type="term" value="C:membrane"/>
    <property type="evidence" value="ECO:0007669"/>
    <property type="project" value="UniProtKB-SubCell"/>
</dbReference>
<protein>
    <recommendedName>
        <fullName evidence="10">Palmitoyltransferase</fullName>
        <ecNumber evidence="10">2.3.1.225</ecNumber>
    </recommendedName>
</protein>
<evidence type="ECO:0000259" key="11">
    <source>
        <dbReference type="Pfam" id="PF01529"/>
    </source>
</evidence>
<keyword evidence="2 10" id="KW-0808">Transferase</keyword>
<sequence>MGTLATILTLILIFSFFVFVTFFGRLPALKNTPVASLYRLLWVHLPKKIYSLDTRFTGGRFTSSISRFGNHMLYDRHPTVVIIFLVIMLAGYTLYLPAIFPQISLLTKATCCVLASLPLIFLYLSCAVDPGYVTPETLSYHMTLYPYDYALFHPGAECRTCKLPKPPRSKHCSICKRCVAKSDHHCVFINSCVGYGNHRWFLLLLFSTAAMTSFGGILGLSVLGHDLQRKYPAFTLLPSRSVSNSYTRWASIWGFGLHSNIPLGSSTLLALLTSPLVWGLFFYTLYQVYTGVTTNESQKWTELKEDMEDGYAWTRSLPMNRTRDLKIEPRCERWPVQPERVIVATVDGLAPKRPGMVGEGEWVRVRALREVENLYDMGFWDNLGDVFVQDYAFGEGLDEPVAEKRRKKR</sequence>
<dbReference type="InterPro" id="IPR001594">
    <property type="entry name" value="Palmitoyltrfase_DHHC"/>
</dbReference>
<evidence type="ECO:0000256" key="2">
    <source>
        <dbReference type="ARBA" id="ARBA00022679"/>
    </source>
</evidence>
<keyword evidence="8 10" id="KW-0012">Acyltransferase</keyword>
<evidence type="ECO:0000313" key="13">
    <source>
        <dbReference type="Proteomes" id="UP001175261"/>
    </source>
</evidence>
<evidence type="ECO:0000256" key="6">
    <source>
        <dbReference type="ARBA" id="ARBA00023139"/>
    </source>
</evidence>
<dbReference type="GO" id="GO:0019706">
    <property type="term" value="F:protein-cysteine S-palmitoyltransferase activity"/>
    <property type="evidence" value="ECO:0007669"/>
    <property type="project" value="UniProtKB-EC"/>
</dbReference>
<accession>A0AA39L5U6</accession>
<dbReference type="GO" id="GO:0005794">
    <property type="term" value="C:Golgi apparatus"/>
    <property type="evidence" value="ECO:0007669"/>
    <property type="project" value="TreeGrafter"/>
</dbReference>
<keyword evidence="4 10" id="KW-1133">Transmembrane helix</keyword>
<feature type="transmembrane region" description="Helical" evidence="10">
    <location>
        <begin position="268"/>
        <end position="289"/>
    </location>
</feature>
<comment type="caution">
    <text evidence="12">The sequence shown here is derived from an EMBL/GenBank/DDBJ whole genome shotgun (WGS) entry which is preliminary data.</text>
</comment>
<evidence type="ECO:0000256" key="7">
    <source>
        <dbReference type="ARBA" id="ARBA00023288"/>
    </source>
</evidence>
<evidence type="ECO:0000313" key="12">
    <source>
        <dbReference type="EMBL" id="KAK0385232.1"/>
    </source>
</evidence>
<dbReference type="PANTHER" id="PTHR22883:SF288">
    <property type="entry name" value="PALMITOYLTRANSFERASE SWF1"/>
    <property type="match status" value="1"/>
</dbReference>
<dbReference type="InterPro" id="IPR039859">
    <property type="entry name" value="PFA4/ZDH16/20/ERF2-like"/>
</dbReference>
<gene>
    <name evidence="12" type="ORF">NLU13_7708</name>
</gene>
<comment type="similarity">
    <text evidence="10">Belongs to the DHHC palmitoyltransferase family.</text>
</comment>
<evidence type="ECO:0000256" key="8">
    <source>
        <dbReference type="ARBA" id="ARBA00023315"/>
    </source>
</evidence>
<comment type="subcellular location">
    <subcellularLocation>
        <location evidence="1">Membrane</location>
        <topology evidence="1">Multi-pass membrane protein</topology>
    </subcellularLocation>
</comment>
<dbReference type="PANTHER" id="PTHR22883">
    <property type="entry name" value="ZINC FINGER DHHC DOMAIN CONTAINING PROTEIN"/>
    <property type="match status" value="1"/>
</dbReference>
<evidence type="ECO:0000256" key="1">
    <source>
        <dbReference type="ARBA" id="ARBA00004141"/>
    </source>
</evidence>
<organism evidence="12 13">
    <name type="scientific">Sarocladium strictum</name>
    <name type="common">Black bundle disease fungus</name>
    <name type="synonym">Acremonium strictum</name>
    <dbReference type="NCBI Taxonomy" id="5046"/>
    <lineage>
        <taxon>Eukaryota</taxon>
        <taxon>Fungi</taxon>
        <taxon>Dikarya</taxon>
        <taxon>Ascomycota</taxon>
        <taxon>Pezizomycotina</taxon>
        <taxon>Sordariomycetes</taxon>
        <taxon>Hypocreomycetidae</taxon>
        <taxon>Hypocreales</taxon>
        <taxon>Sarocladiaceae</taxon>
        <taxon>Sarocladium</taxon>
    </lineage>
</organism>
<reference evidence="12" key="1">
    <citation type="submission" date="2022-10" db="EMBL/GenBank/DDBJ databases">
        <title>Determination and structural analysis of whole genome sequence of Sarocladium strictum F4-1.</title>
        <authorList>
            <person name="Hu L."/>
            <person name="Jiang Y."/>
        </authorList>
    </citation>
    <scope>NUCLEOTIDE SEQUENCE</scope>
    <source>
        <strain evidence="12">F4-1</strain>
    </source>
</reference>
<keyword evidence="6" id="KW-0564">Palmitate</keyword>
<keyword evidence="7" id="KW-0449">Lipoprotein</keyword>
<evidence type="ECO:0000256" key="4">
    <source>
        <dbReference type="ARBA" id="ARBA00022989"/>
    </source>
</evidence>
<dbReference type="Proteomes" id="UP001175261">
    <property type="component" value="Unassembled WGS sequence"/>
</dbReference>